<evidence type="ECO:0000256" key="1">
    <source>
        <dbReference type="ARBA" id="ARBA00022679"/>
    </source>
</evidence>
<dbReference type="SUPFAM" id="SSF56672">
    <property type="entry name" value="DNA/RNA polymerases"/>
    <property type="match status" value="1"/>
</dbReference>
<dbReference type="GO" id="GO:0004519">
    <property type="term" value="F:endonuclease activity"/>
    <property type="evidence" value="ECO:0007669"/>
    <property type="project" value="UniProtKB-KW"/>
</dbReference>
<feature type="compositionally biased region" description="Basic and acidic residues" evidence="7">
    <location>
        <begin position="475"/>
        <end position="487"/>
    </location>
</feature>
<dbReference type="FunFam" id="3.30.70.270:FF:000003">
    <property type="entry name" value="Transposon Ty3-G Gag-Pol polyprotein"/>
    <property type="match status" value="1"/>
</dbReference>
<keyword evidence="5" id="KW-0378">Hydrolase</keyword>
<feature type="domain" description="Integrase catalytic" evidence="9">
    <location>
        <begin position="687"/>
        <end position="857"/>
    </location>
</feature>
<dbReference type="InterPro" id="IPR043502">
    <property type="entry name" value="DNA/RNA_pol_sf"/>
</dbReference>
<comment type="caution">
    <text evidence="10">The sequence shown here is derived from an EMBL/GenBank/DDBJ whole genome shotgun (WGS) entry which is preliminary data.</text>
</comment>
<dbReference type="GO" id="GO:0003676">
    <property type="term" value="F:nucleic acid binding"/>
    <property type="evidence" value="ECO:0007669"/>
    <property type="project" value="InterPro"/>
</dbReference>
<feature type="non-terminal residue" evidence="10">
    <location>
        <position position="1168"/>
    </location>
</feature>
<dbReference type="Pfam" id="PF17917">
    <property type="entry name" value="RT_RNaseH"/>
    <property type="match status" value="1"/>
</dbReference>
<evidence type="ECO:0000256" key="3">
    <source>
        <dbReference type="ARBA" id="ARBA00022722"/>
    </source>
</evidence>
<keyword evidence="1" id="KW-0808">Transferase</keyword>
<feature type="compositionally biased region" description="Polar residues" evidence="7">
    <location>
        <begin position="490"/>
        <end position="499"/>
    </location>
</feature>
<accession>A0A6A3IGN2</accession>
<dbReference type="Gene3D" id="3.30.420.10">
    <property type="entry name" value="Ribonuclease H-like superfamily/Ribonuclease H"/>
    <property type="match status" value="1"/>
</dbReference>
<protein>
    <recommendedName>
        <fullName evidence="12">Integrase catalytic domain-containing protein</fullName>
    </recommendedName>
</protein>
<dbReference type="Gene3D" id="1.10.340.70">
    <property type="match status" value="1"/>
</dbReference>
<sequence>MPFGLTNAPATFQRLMNGVLRGLTWMTCLVYLDDIIIFTKGGIERHVVELAGVLERLRSAGLSLKLKKCTFATTSMEYLGHHLSDKGVQPAERLVRSVREFPRPVDATEVKRFVHLAGYYRKFIAAFGSIVEPLTRLLKKDVQWEWSEAQEFAFERVKMLLTTRPLLLYPNFELPFRLVTDASKVGLGACLMQDHGRGWQPIAYGSKVNNKAESNYSITELECLAVVWSVKMFRPYLYGRAFTIITDHAALKWLMTRPNLAGRLHRWSLVLQEYEFQVEYRPGSTYVVADALSRAPAKVRAAVGRQRGHQTTPGPADVSGTTTTGEATAAALTTSAPATDKTTDKTMNQLTDEETTDGGSARDVTTRAPGTRAPTTTAATSVRLSTNEAVPMGTAVTSRGTAATPTTARREPLVTPRTANDTVGTTIEMATASNTPSAATHDENSGAATTMATGSGVTATTGRKRTKQTATAATRRSERLRERERRQVHWATTVTNEGGATSAAPSAEPTATTETTERAKPKAKGSTNAKATNETTVKKANAPAAKNVANRALTASDGPNDLDDEQQGASVDDYTLQLTDDELVIAQQRSLFVKRLLADGKYGSMVVTNKFGLVTVDTPKGWRVVLPPTVWAAVFKEMHGSVWSGHLRGPHTYERVARLYWWPGLYREVRRWVRGCPECGSRKAKPREVIPPLRSLRGGAVGDRWALDIAGTFPVADGGDRYVIAAVEYVTRYAVASCVKEYTAKTVATFLMQEVVLRFGVFRELLTDGAPELAGKVIEDLVQLLQARQINPVPYRPQMVGLVERFHRSWKDCVATFMQDDNQTDWNLWVKFAVYSYNSARYSTVALSPNELMMGRRLRAPNELLRRAEVTEAGELPAYHANLLRAMKRSHECAEHARQREQERQARYYNRRARSKRQFQAGDVVWMYNPPRGKNATKFVHQWMGPLRILEPAGYDNFVLTREDKNGKTETLIAHVSFLISYHYPEALLTQVARDIDEQLADEDRRPTQHEQTPAAVVRTAAAITSRTTRDGSAKRARTTMGDSAGRGARVASWWSDDGEGGAIVPDSTCWSTSCTPTATPDDGRQAMVNYGSTMDVHGHGGRPWLNTNDSTWTTGSWKTLGMRNPCKEAGVSAKHATADATSAADSVEVSSGVGCESSRPCGRHCRQ</sequence>
<dbReference type="Proteomes" id="UP000429607">
    <property type="component" value="Unassembled WGS sequence"/>
</dbReference>
<feature type="region of interest" description="Disordered" evidence="7">
    <location>
        <begin position="433"/>
        <end position="534"/>
    </location>
</feature>
<gene>
    <name evidence="10" type="ORF">PR001_g24078</name>
</gene>
<dbReference type="PROSITE" id="PS50878">
    <property type="entry name" value="RT_POL"/>
    <property type="match status" value="1"/>
</dbReference>
<evidence type="ECO:0000259" key="9">
    <source>
        <dbReference type="PROSITE" id="PS50994"/>
    </source>
</evidence>
<dbReference type="FunFam" id="3.30.70.270:FF:000020">
    <property type="entry name" value="Transposon Tf2-6 polyprotein-like Protein"/>
    <property type="match status" value="1"/>
</dbReference>
<organism evidence="10 11">
    <name type="scientific">Phytophthora rubi</name>
    <dbReference type="NCBI Taxonomy" id="129364"/>
    <lineage>
        <taxon>Eukaryota</taxon>
        <taxon>Sar</taxon>
        <taxon>Stramenopiles</taxon>
        <taxon>Oomycota</taxon>
        <taxon>Peronosporomycetes</taxon>
        <taxon>Peronosporales</taxon>
        <taxon>Peronosporaceae</taxon>
        <taxon>Phytophthora</taxon>
    </lineage>
</organism>
<dbReference type="Pfam" id="PF17921">
    <property type="entry name" value="Integrase_H2C2"/>
    <property type="match status" value="1"/>
</dbReference>
<dbReference type="InterPro" id="IPR012337">
    <property type="entry name" value="RNaseH-like_sf"/>
</dbReference>
<evidence type="ECO:0000256" key="6">
    <source>
        <dbReference type="ARBA" id="ARBA00022918"/>
    </source>
</evidence>
<evidence type="ECO:0000313" key="10">
    <source>
        <dbReference type="EMBL" id="KAE8981167.1"/>
    </source>
</evidence>
<dbReference type="Pfam" id="PF00078">
    <property type="entry name" value="RVT_1"/>
    <property type="match status" value="1"/>
</dbReference>
<evidence type="ECO:0008006" key="12">
    <source>
        <dbReference type="Google" id="ProtNLM"/>
    </source>
</evidence>
<evidence type="ECO:0000256" key="7">
    <source>
        <dbReference type="SAM" id="MobiDB-lite"/>
    </source>
</evidence>
<feature type="compositionally biased region" description="Low complexity" evidence="7">
    <location>
        <begin position="321"/>
        <end position="339"/>
    </location>
</feature>
<evidence type="ECO:0000256" key="4">
    <source>
        <dbReference type="ARBA" id="ARBA00022759"/>
    </source>
</evidence>
<dbReference type="PANTHER" id="PTHR37984:SF5">
    <property type="entry name" value="PROTEIN NYNRIN-LIKE"/>
    <property type="match status" value="1"/>
</dbReference>
<dbReference type="SUPFAM" id="SSF53098">
    <property type="entry name" value="Ribonuclease H-like"/>
    <property type="match status" value="1"/>
</dbReference>
<dbReference type="PANTHER" id="PTHR37984">
    <property type="entry name" value="PROTEIN CBG26694"/>
    <property type="match status" value="1"/>
</dbReference>
<keyword evidence="6" id="KW-0695">RNA-directed DNA polymerase</keyword>
<dbReference type="AlphaFoldDB" id="A0A6A3IGN2"/>
<evidence type="ECO:0000256" key="5">
    <source>
        <dbReference type="ARBA" id="ARBA00022801"/>
    </source>
</evidence>
<dbReference type="InterPro" id="IPR001584">
    <property type="entry name" value="Integrase_cat-core"/>
</dbReference>
<dbReference type="GO" id="GO:0015074">
    <property type="term" value="P:DNA integration"/>
    <property type="evidence" value="ECO:0007669"/>
    <property type="project" value="InterPro"/>
</dbReference>
<keyword evidence="2" id="KW-0548">Nucleotidyltransferase</keyword>
<dbReference type="FunFam" id="3.10.20.370:FF:000001">
    <property type="entry name" value="Retrovirus-related Pol polyprotein from transposon 17.6-like protein"/>
    <property type="match status" value="1"/>
</dbReference>
<feature type="region of interest" description="Disordered" evidence="7">
    <location>
        <begin position="1024"/>
        <end position="1058"/>
    </location>
</feature>
<dbReference type="CDD" id="cd01647">
    <property type="entry name" value="RT_LTR"/>
    <property type="match status" value="1"/>
</dbReference>
<feature type="compositionally biased region" description="Polar residues" evidence="7">
    <location>
        <begin position="446"/>
        <end position="457"/>
    </location>
</feature>
<dbReference type="InterPro" id="IPR036397">
    <property type="entry name" value="RNaseH_sf"/>
</dbReference>
<dbReference type="InterPro" id="IPR000477">
    <property type="entry name" value="RT_dom"/>
</dbReference>
<dbReference type="InterPro" id="IPR041588">
    <property type="entry name" value="Integrase_H2C2"/>
</dbReference>
<evidence type="ECO:0000256" key="2">
    <source>
        <dbReference type="ARBA" id="ARBA00022695"/>
    </source>
</evidence>
<dbReference type="InterPro" id="IPR041373">
    <property type="entry name" value="RT_RNaseH"/>
</dbReference>
<reference evidence="10 11" key="1">
    <citation type="submission" date="2018-09" db="EMBL/GenBank/DDBJ databases">
        <title>Genomic investigation of the strawberry pathogen Phytophthora fragariae indicates pathogenicity is determined by transcriptional variation in three key races.</title>
        <authorList>
            <person name="Adams T.M."/>
            <person name="Armitage A.D."/>
            <person name="Sobczyk M.K."/>
            <person name="Bates H.J."/>
            <person name="Dunwell J.M."/>
            <person name="Nellist C.F."/>
            <person name="Harrison R.J."/>
        </authorList>
    </citation>
    <scope>NUCLEOTIDE SEQUENCE [LARGE SCALE GENOMIC DNA]</scope>
    <source>
        <strain evidence="10 11">SCRP249</strain>
    </source>
</reference>
<keyword evidence="3" id="KW-0540">Nuclease</keyword>
<dbReference type="GO" id="GO:0016787">
    <property type="term" value="F:hydrolase activity"/>
    <property type="evidence" value="ECO:0007669"/>
    <property type="project" value="UniProtKB-KW"/>
</dbReference>
<dbReference type="Gene3D" id="3.30.70.270">
    <property type="match status" value="2"/>
</dbReference>
<dbReference type="InterPro" id="IPR043128">
    <property type="entry name" value="Rev_trsase/Diguanyl_cyclase"/>
</dbReference>
<feature type="compositionally biased region" description="Low complexity" evidence="7">
    <location>
        <begin position="366"/>
        <end position="379"/>
    </location>
</feature>
<feature type="compositionally biased region" description="Low complexity" evidence="7">
    <location>
        <begin position="500"/>
        <end position="514"/>
    </location>
</feature>
<evidence type="ECO:0000259" key="8">
    <source>
        <dbReference type="PROSITE" id="PS50878"/>
    </source>
</evidence>
<dbReference type="InterPro" id="IPR050951">
    <property type="entry name" value="Retrovirus_Pol_polyprotein"/>
</dbReference>
<feature type="compositionally biased region" description="Polar residues" evidence="7">
    <location>
        <begin position="525"/>
        <end position="534"/>
    </location>
</feature>
<feature type="domain" description="Reverse transcriptase" evidence="8">
    <location>
        <begin position="1"/>
        <end position="83"/>
    </location>
</feature>
<dbReference type="GO" id="GO:0003964">
    <property type="term" value="F:RNA-directed DNA polymerase activity"/>
    <property type="evidence" value="ECO:0007669"/>
    <property type="project" value="UniProtKB-KW"/>
</dbReference>
<dbReference type="EMBL" id="QXFV01002981">
    <property type="protein sequence ID" value="KAE8981167.1"/>
    <property type="molecule type" value="Genomic_DNA"/>
</dbReference>
<feature type="region of interest" description="Disordered" evidence="7">
    <location>
        <begin position="301"/>
        <end position="379"/>
    </location>
</feature>
<keyword evidence="4" id="KW-0255">Endonuclease</keyword>
<dbReference type="PROSITE" id="PS50994">
    <property type="entry name" value="INTEGRASE"/>
    <property type="match status" value="1"/>
</dbReference>
<dbReference type="CDD" id="cd09274">
    <property type="entry name" value="RNase_HI_RT_Ty3"/>
    <property type="match status" value="1"/>
</dbReference>
<proteinExistence type="predicted"/>
<evidence type="ECO:0000313" key="11">
    <source>
        <dbReference type="Proteomes" id="UP000429607"/>
    </source>
</evidence>
<name>A0A6A3IGN2_9STRA</name>